<keyword evidence="17" id="KW-1185">Reference proteome</keyword>
<keyword evidence="13" id="KW-0408">Iron</keyword>
<keyword evidence="15" id="KW-0732">Signal</keyword>
<evidence type="ECO:0000256" key="14">
    <source>
        <dbReference type="RuleBase" id="RU364031"/>
    </source>
</evidence>
<evidence type="ECO:0000256" key="3">
    <source>
        <dbReference type="ARBA" id="ARBA00007294"/>
    </source>
</evidence>
<protein>
    <recommendedName>
        <fullName evidence="14">Succinate dehydrogenase [ubiquinone] cytochrome b small subunit</fullName>
    </recommendedName>
</protein>
<dbReference type="GO" id="GO:0005743">
    <property type="term" value="C:mitochondrial inner membrane"/>
    <property type="evidence" value="ECO:0007669"/>
    <property type="project" value="UniProtKB-SubCell"/>
</dbReference>
<organism evidence="16 17">
    <name type="scientific">Vombatus ursinus</name>
    <name type="common">Common wombat</name>
    <dbReference type="NCBI Taxonomy" id="29139"/>
    <lineage>
        <taxon>Eukaryota</taxon>
        <taxon>Metazoa</taxon>
        <taxon>Chordata</taxon>
        <taxon>Craniata</taxon>
        <taxon>Vertebrata</taxon>
        <taxon>Euteleostomi</taxon>
        <taxon>Mammalia</taxon>
        <taxon>Metatheria</taxon>
        <taxon>Diprotodontia</taxon>
        <taxon>Vombatidae</taxon>
        <taxon>Vombatus</taxon>
    </lineage>
</organism>
<comment type="subunit">
    <text evidence="4">Component of complex II composed of four subunits: the flavoprotein (FP) SDHA, iron-sulfur protein (IP) SDHB, and a cytochrome b560 composed of SDHC and SDHD.</text>
</comment>
<dbReference type="GO" id="GO:0046872">
    <property type="term" value="F:metal ion binding"/>
    <property type="evidence" value="ECO:0007669"/>
    <property type="project" value="UniProtKB-KW"/>
</dbReference>
<comment type="pathway">
    <text evidence="2">Carbohydrate metabolism; tricarboxylic acid cycle.</text>
</comment>
<dbReference type="GO" id="GO:0006121">
    <property type="term" value="P:mitochondrial electron transport, succinate to ubiquinone"/>
    <property type="evidence" value="ECO:0007669"/>
    <property type="project" value="TreeGrafter"/>
</dbReference>
<reference evidence="16" key="2">
    <citation type="submission" date="2025-08" db="UniProtKB">
        <authorList>
            <consortium name="Ensembl"/>
        </authorList>
    </citation>
    <scope>IDENTIFICATION</scope>
</reference>
<keyword evidence="11 14" id="KW-0472">Membrane</keyword>
<evidence type="ECO:0000256" key="5">
    <source>
        <dbReference type="ARBA" id="ARBA00022448"/>
    </source>
</evidence>
<proteinExistence type="inferred from homology"/>
<dbReference type="Ensembl" id="ENSVURT00010004546.1">
    <property type="protein sequence ID" value="ENSVURP00010004006.1"/>
    <property type="gene ID" value="ENSVURG00010003211.1"/>
</dbReference>
<accession>A0A4X2K1W0</accession>
<dbReference type="InterPro" id="IPR034804">
    <property type="entry name" value="SQR/QFR_C/D"/>
</dbReference>
<evidence type="ECO:0000256" key="15">
    <source>
        <dbReference type="SAM" id="SignalP"/>
    </source>
</evidence>
<feature type="binding site" description="axial binding residue" evidence="13">
    <location>
        <position position="96"/>
    </location>
    <ligand>
        <name>heme b</name>
        <dbReference type="ChEBI" id="CHEBI:60344"/>
        <note>ligand shared with SDHC</note>
    </ligand>
    <ligandPart>
        <name>Fe</name>
        <dbReference type="ChEBI" id="CHEBI:18248"/>
    </ligandPart>
</feature>
<dbReference type="PANTHER" id="PTHR13337">
    <property type="entry name" value="SUCCINATE DEHYDROGENASE"/>
    <property type="match status" value="1"/>
</dbReference>
<feature type="chain" id="PRO_5021285818" description="Succinate dehydrogenase [ubiquinone] cytochrome b small subunit" evidence="15">
    <location>
        <begin position="31"/>
        <end position="132"/>
    </location>
</feature>
<dbReference type="Gene3D" id="1.20.1300.10">
    <property type="entry name" value="Fumarate reductase/succinate dehydrogenase, transmembrane subunit"/>
    <property type="match status" value="1"/>
</dbReference>
<evidence type="ECO:0000256" key="13">
    <source>
        <dbReference type="PIRSR" id="PIRSR607992-2"/>
    </source>
</evidence>
<evidence type="ECO:0000256" key="11">
    <source>
        <dbReference type="ARBA" id="ARBA00023136"/>
    </source>
</evidence>
<evidence type="ECO:0000256" key="2">
    <source>
        <dbReference type="ARBA" id="ARBA00005163"/>
    </source>
</evidence>
<evidence type="ECO:0000256" key="10">
    <source>
        <dbReference type="ARBA" id="ARBA00023128"/>
    </source>
</evidence>
<name>A0A4X2K1W0_VOMUR</name>
<comment type="function">
    <text evidence="12">Membrane-anchoring subunit of succinate dehydrogenase (SDH) that is involved in complex II of the mitochondrial electron transport chain and is responsible for transferring electrons from succinate to ubiquinone (coenzyme Q). SDH also oxidizes malate to the non-canonical enol form of oxaloacetate, enol-oxaloacetate. Enol-oxaloacetate, which is a potent inhibitor of the succinate dehydrogenase activity, is further isomerized into keto-oxaloacetate.</text>
</comment>
<evidence type="ECO:0000256" key="7">
    <source>
        <dbReference type="ARBA" id="ARBA00022792"/>
    </source>
</evidence>
<evidence type="ECO:0000313" key="16">
    <source>
        <dbReference type="Ensembl" id="ENSVURP00010004006.1"/>
    </source>
</evidence>
<keyword evidence="9" id="KW-1133">Transmembrane helix</keyword>
<dbReference type="InterPro" id="IPR007992">
    <property type="entry name" value="CybS"/>
</dbReference>
<keyword evidence="5 14" id="KW-0813">Transport</keyword>
<keyword evidence="10 14" id="KW-0496">Mitochondrion</keyword>
<comment type="subcellular location">
    <subcellularLocation>
        <location evidence="1 14">Mitochondrion inner membrane</location>
        <topology evidence="1 14">Multi-pass membrane protein</topology>
    </subcellularLocation>
</comment>
<keyword evidence="7 14" id="KW-0999">Mitochondrion inner membrane</keyword>
<keyword evidence="6" id="KW-0812">Transmembrane</keyword>
<reference evidence="17" key="1">
    <citation type="submission" date="2018-12" db="EMBL/GenBank/DDBJ databases">
        <authorList>
            <person name="Yazar S."/>
        </authorList>
    </citation>
    <scope>NUCLEOTIDE SEQUENCE [LARGE SCALE GENOMIC DNA]</scope>
</reference>
<evidence type="ECO:0000256" key="9">
    <source>
        <dbReference type="ARBA" id="ARBA00022989"/>
    </source>
</evidence>
<dbReference type="GO" id="GO:0020037">
    <property type="term" value="F:heme binding"/>
    <property type="evidence" value="ECO:0007669"/>
    <property type="project" value="TreeGrafter"/>
</dbReference>
<evidence type="ECO:0000256" key="6">
    <source>
        <dbReference type="ARBA" id="ARBA00022692"/>
    </source>
</evidence>
<evidence type="ECO:0000256" key="4">
    <source>
        <dbReference type="ARBA" id="ARBA00011758"/>
    </source>
</evidence>
<comment type="similarity">
    <text evidence="3 14">Belongs to the CybS family.</text>
</comment>
<evidence type="ECO:0000256" key="8">
    <source>
        <dbReference type="ARBA" id="ARBA00022946"/>
    </source>
</evidence>
<keyword evidence="8 14" id="KW-0809">Transit peptide</keyword>
<dbReference type="STRING" id="29139.ENSVURP00010004006"/>
<dbReference type="AlphaFoldDB" id="A0A4X2K1W0"/>
<keyword evidence="13 14" id="KW-0479">Metal-binding</keyword>
<keyword evidence="14" id="KW-0349">Heme</keyword>
<evidence type="ECO:0000313" key="17">
    <source>
        <dbReference type="Proteomes" id="UP000314987"/>
    </source>
</evidence>
<evidence type="ECO:0000256" key="1">
    <source>
        <dbReference type="ARBA" id="ARBA00004448"/>
    </source>
</evidence>
<evidence type="ECO:0000256" key="12">
    <source>
        <dbReference type="ARBA" id="ARBA00045847"/>
    </source>
</evidence>
<dbReference type="PANTHER" id="PTHR13337:SF2">
    <property type="entry name" value="SUCCINATE DEHYDROGENASE [UBIQUINONE] CYTOCHROME B SMALL SUBUNIT, MITOCHONDRIAL"/>
    <property type="match status" value="1"/>
</dbReference>
<dbReference type="GO" id="GO:0006099">
    <property type="term" value="P:tricarboxylic acid cycle"/>
    <property type="evidence" value="ECO:0007669"/>
    <property type="project" value="UniProtKB-KW"/>
</dbReference>
<dbReference type="Proteomes" id="UP000314987">
    <property type="component" value="Unassembled WGS sequence"/>
</dbReference>
<keyword evidence="14" id="KW-0249">Electron transport</keyword>
<sequence>VLNAWLLSCTRGRRALLLGACMVRLALVSASLPEQPAHRGRHIHPSASHGSNSKAAFLHWTSKRAVSVLLQGLLPAAYLNPSYVVDYSLAAVLTLHPALSPLKYSLFLGILGKRRHFVNSYNKNLQERKKKR</sequence>
<dbReference type="GeneTree" id="ENSGT00940000176045"/>
<reference evidence="16" key="3">
    <citation type="submission" date="2025-09" db="UniProtKB">
        <authorList>
            <consortium name="Ensembl"/>
        </authorList>
    </citation>
    <scope>IDENTIFICATION</scope>
</reference>
<feature type="signal peptide" evidence="15">
    <location>
        <begin position="1"/>
        <end position="30"/>
    </location>
</feature>
<dbReference type="GO" id="GO:0048039">
    <property type="term" value="F:ubiquinone binding"/>
    <property type="evidence" value="ECO:0007669"/>
    <property type="project" value="TreeGrafter"/>
</dbReference>
<keyword evidence="14" id="KW-0816">Tricarboxylic acid cycle</keyword>